<organism evidence="1 2">
    <name type="scientific">Flavobacterium xylosi</name>
    <dbReference type="NCBI Taxonomy" id="3230415"/>
    <lineage>
        <taxon>Bacteria</taxon>
        <taxon>Pseudomonadati</taxon>
        <taxon>Bacteroidota</taxon>
        <taxon>Flavobacteriia</taxon>
        <taxon>Flavobacteriales</taxon>
        <taxon>Flavobacteriaceae</taxon>
        <taxon>Flavobacterium</taxon>
    </lineage>
</organism>
<dbReference type="EMBL" id="JBHZPZ010000006">
    <property type="protein sequence ID" value="MFE3867832.1"/>
    <property type="molecule type" value="Genomic_DNA"/>
</dbReference>
<protein>
    <recommendedName>
        <fullName evidence="3">Lipoprotein</fullName>
    </recommendedName>
</protein>
<comment type="caution">
    <text evidence="1">The sequence shown here is derived from an EMBL/GenBank/DDBJ whole genome shotgun (WGS) entry which is preliminary data.</text>
</comment>
<accession>A0ABW6HUZ9</accession>
<name>A0ABW6HUZ9_9FLAO</name>
<dbReference type="PROSITE" id="PS51257">
    <property type="entry name" value="PROKAR_LIPOPROTEIN"/>
    <property type="match status" value="1"/>
</dbReference>
<evidence type="ECO:0008006" key="3">
    <source>
        <dbReference type="Google" id="ProtNLM"/>
    </source>
</evidence>
<dbReference type="Proteomes" id="UP001600109">
    <property type="component" value="Unassembled WGS sequence"/>
</dbReference>
<keyword evidence="2" id="KW-1185">Reference proteome</keyword>
<proteinExistence type="predicted"/>
<evidence type="ECO:0000313" key="2">
    <source>
        <dbReference type="Proteomes" id="UP001600109"/>
    </source>
</evidence>
<gene>
    <name evidence="1" type="ORF">ACFX5E_07055</name>
</gene>
<dbReference type="RefSeq" id="WP_379854490.1">
    <property type="nucleotide sequence ID" value="NZ_JBHZPZ010000006.1"/>
</dbReference>
<sequence>MKNILLLFILTLLSCTNKKNEDLIHETETISIIQTLIEQKGLEMTRDFPTEKELPICLNLKKVIVNTRCFEETELNNKITAIKLPEKSFANQGEVCIEKIYKSKPINNSFFLIKDSLDILSQNGTIKTFKIPKIITLKFKTVELSINLKIIEKYIQFSIPIFSKDNNKAYLEFDHYSNNEESYGKSIYLEKIEGNWKIKFIEKNWNI</sequence>
<evidence type="ECO:0000313" key="1">
    <source>
        <dbReference type="EMBL" id="MFE3867832.1"/>
    </source>
</evidence>
<reference evidence="1 2" key="1">
    <citation type="submission" date="2024-06" db="EMBL/GenBank/DDBJ databases">
        <title>Flavobacterium spp. isolated from glacier.</title>
        <authorList>
            <person name="Han D."/>
        </authorList>
    </citation>
    <scope>NUCLEOTIDE SEQUENCE [LARGE SCALE GENOMIC DNA]</scope>
    <source>
        <strain evidence="1 2">LS2P90</strain>
    </source>
</reference>